<dbReference type="EMBL" id="CM004395">
    <property type="protein sequence ID" value="KAG8648101.1"/>
    <property type="molecule type" value="Genomic_DNA"/>
</dbReference>
<dbReference type="Proteomes" id="UP000091857">
    <property type="component" value="Chromosome 9"/>
</dbReference>
<name>A0ACB7HB39_MANES</name>
<proteinExistence type="predicted"/>
<reference evidence="2" key="1">
    <citation type="journal article" date="2016" name="Nat. Biotechnol.">
        <title>Sequencing wild and cultivated cassava and related species reveals extensive interspecific hybridization and genetic diversity.</title>
        <authorList>
            <person name="Bredeson J.V."/>
            <person name="Lyons J.B."/>
            <person name="Prochnik S.E."/>
            <person name="Wu G.A."/>
            <person name="Ha C.M."/>
            <person name="Edsinger-Gonzales E."/>
            <person name="Grimwood J."/>
            <person name="Schmutz J."/>
            <person name="Rabbi I.Y."/>
            <person name="Egesi C."/>
            <person name="Nauluvula P."/>
            <person name="Lebot V."/>
            <person name="Ndunguru J."/>
            <person name="Mkamilo G."/>
            <person name="Bart R.S."/>
            <person name="Setter T.L."/>
            <person name="Gleadow R.M."/>
            <person name="Kulakow P."/>
            <person name="Ferguson M.E."/>
            <person name="Rounsley S."/>
            <person name="Rokhsar D.S."/>
        </authorList>
    </citation>
    <scope>NUCLEOTIDE SEQUENCE [LARGE SCALE GENOMIC DNA]</scope>
    <source>
        <strain evidence="2">cv. AM560-2</strain>
    </source>
</reference>
<accession>A0ACB7HB39</accession>
<keyword evidence="2" id="KW-1185">Reference proteome</keyword>
<comment type="caution">
    <text evidence="1">The sequence shown here is derived from an EMBL/GenBank/DDBJ whole genome shotgun (WGS) entry which is preliminary data.</text>
</comment>
<gene>
    <name evidence="1" type="ORF">MANES_09G148650v8</name>
</gene>
<organism evidence="1 2">
    <name type="scientific">Manihot esculenta</name>
    <name type="common">Cassava</name>
    <name type="synonym">Jatropha manihot</name>
    <dbReference type="NCBI Taxonomy" id="3983"/>
    <lineage>
        <taxon>Eukaryota</taxon>
        <taxon>Viridiplantae</taxon>
        <taxon>Streptophyta</taxon>
        <taxon>Embryophyta</taxon>
        <taxon>Tracheophyta</taxon>
        <taxon>Spermatophyta</taxon>
        <taxon>Magnoliopsida</taxon>
        <taxon>eudicotyledons</taxon>
        <taxon>Gunneridae</taxon>
        <taxon>Pentapetalae</taxon>
        <taxon>rosids</taxon>
        <taxon>fabids</taxon>
        <taxon>Malpighiales</taxon>
        <taxon>Euphorbiaceae</taxon>
        <taxon>Crotonoideae</taxon>
        <taxon>Manihoteae</taxon>
        <taxon>Manihot</taxon>
    </lineage>
</organism>
<evidence type="ECO:0000313" key="2">
    <source>
        <dbReference type="Proteomes" id="UP000091857"/>
    </source>
</evidence>
<sequence>MISATSAMFTRRQWSIYFFAVLYLIGSGRKCCRDTRLRRAL</sequence>
<evidence type="ECO:0000313" key="1">
    <source>
        <dbReference type="EMBL" id="KAG8648101.1"/>
    </source>
</evidence>
<protein>
    <submittedName>
        <fullName evidence="1">Uncharacterized protein</fullName>
    </submittedName>
</protein>